<dbReference type="AlphaFoldDB" id="A0A7W5HLN5"/>
<sequence>MSIYSNPAVEHYADRFMLLGLARAGINLLQYFANPKRCEAWARYQQLRLERHGFSFDQYLADPELGEERALEPEPPLQAQHAAILRLWAGQDTGLAPRGHEEGAATLPAGYPPHPEDYQDWRELLAQWRAEAEHAERPLAHLPQRNGAYVEPLHHHRHCRSAAANFAKRGA</sequence>
<name>A0A7W5HLN5_9GAMM</name>
<dbReference type="RefSeq" id="WP_183384208.1">
    <property type="nucleotide sequence ID" value="NZ_JACHXR010000007.1"/>
</dbReference>
<dbReference type="Proteomes" id="UP000518892">
    <property type="component" value="Unassembled WGS sequence"/>
</dbReference>
<accession>A0A7W5HLN5</accession>
<comment type="caution">
    <text evidence="1">The sequence shown here is derived from an EMBL/GenBank/DDBJ whole genome shotgun (WGS) entry which is preliminary data.</text>
</comment>
<keyword evidence="2" id="KW-1185">Reference proteome</keyword>
<protein>
    <submittedName>
        <fullName evidence="1">Uncharacterized protein</fullName>
    </submittedName>
</protein>
<evidence type="ECO:0000313" key="1">
    <source>
        <dbReference type="EMBL" id="MBB3231732.1"/>
    </source>
</evidence>
<proteinExistence type="predicted"/>
<gene>
    <name evidence="1" type="ORF">FHR97_002591</name>
</gene>
<organism evidence="1 2">
    <name type="scientific">Halomonas stenophila</name>
    <dbReference type="NCBI Taxonomy" id="795312"/>
    <lineage>
        <taxon>Bacteria</taxon>
        <taxon>Pseudomonadati</taxon>
        <taxon>Pseudomonadota</taxon>
        <taxon>Gammaproteobacteria</taxon>
        <taxon>Oceanospirillales</taxon>
        <taxon>Halomonadaceae</taxon>
        <taxon>Halomonas</taxon>
    </lineage>
</organism>
<evidence type="ECO:0000313" key="2">
    <source>
        <dbReference type="Proteomes" id="UP000518892"/>
    </source>
</evidence>
<reference evidence="1 2" key="1">
    <citation type="submission" date="2020-08" db="EMBL/GenBank/DDBJ databases">
        <title>Genomic Encyclopedia of Type Strains, Phase III (KMG-III): the genomes of soil and plant-associated and newly described type strains.</title>
        <authorList>
            <person name="Whitman W."/>
        </authorList>
    </citation>
    <scope>NUCLEOTIDE SEQUENCE [LARGE SCALE GENOMIC DNA]</scope>
    <source>
        <strain evidence="1 2">CECT 7744</strain>
    </source>
</reference>
<dbReference type="EMBL" id="JACHXR010000007">
    <property type="protein sequence ID" value="MBB3231732.1"/>
    <property type="molecule type" value="Genomic_DNA"/>
</dbReference>